<accession>A0AAJ7C6D7</accession>
<sequence>MTYQESANDSLVEKNLTKIINKENKGTGNIPEIKTYPRRWVMLVLFIFYAACTAFQWIQYSIVTNIIMTYYGVSANSVDWTSMTFMLYYVPLVFLASHLTDRAGLRWTAILGCCVNCIGAWIKVFSVERDRFWLTFIGQSFVATTQVVVLPMPGRLAAHWFGANEVSTATSLGIFGSQLGIALGFVLTPIVVRKHENLDDIGVDLSKLFWGVAIISTIATILVIIFFQEEPKLSPSQTRALQKATRSENKEGFVEPMKRLFRNKCFLILCNSYGMNIGVLNAIATLLNQIILLHFKNAERDAGWIGLSIIVTGMFGAVTFGVILDKTHKFKATAVIVYFLTLCGQICFAVALWVGIKWMVYVAASFLGFFMSGYLALGYDLCAEYTYPEAEGISTGILNVANNIYGVLLVLIFGKLMDTYGDMAVHIGCCIALLAGLIMTIFTKDVQRRQDTRNAVTYKGVLTAECKDSDKK</sequence>
<dbReference type="GO" id="GO:0016020">
    <property type="term" value="C:membrane"/>
    <property type="evidence" value="ECO:0007669"/>
    <property type="project" value="UniProtKB-SubCell"/>
</dbReference>
<dbReference type="Proteomes" id="UP000694920">
    <property type="component" value="Unplaced"/>
</dbReference>
<keyword evidence="8" id="KW-0675">Receptor</keyword>
<feature type="domain" description="Major facilitator superfamily (MFS) profile" evidence="6">
    <location>
        <begin position="42"/>
        <end position="447"/>
    </location>
</feature>
<keyword evidence="7" id="KW-1185">Reference proteome</keyword>
<feature type="transmembrane region" description="Helical" evidence="5">
    <location>
        <begin position="172"/>
        <end position="192"/>
    </location>
</feature>
<feature type="transmembrane region" description="Helical" evidence="5">
    <location>
        <begin position="360"/>
        <end position="377"/>
    </location>
</feature>
<dbReference type="GO" id="GO:0097037">
    <property type="term" value="P:heme export"/>
    <property type="evidence" value="ECO:0007669"/>
    <property type="project" value="TreeGrafter"/>
</dbReference>
<dbReference type="InterPro" id="IPR020846">
    <property type="entry name" value="MFS_dom"/>
</dbReference>
<feature type="transmembrane region" description="Helical" evidence="5">
    <location>
        <begin position="266"/>
        <end position="291"/>
    </location>
</feature>
<feature type="transmembrane region" description="Helical" evidence="5">
    <location>
        <begin position="132"/>
        <end position="151"/>
    </location>
</feature>
<protein>
    <submittedName>
        <fullName evidence="8">Feline leukemia virus subgroup C receptor-related protein 2</fullName>
    </submittedName>
</protein>
<proteinExistence type="predicted"/>
<dbReference type="AlphaFoldDB" id="A0AAJ7C6D7"/>
<feature type="transmembrane region" description="Helical" evidence="5">
    <location>
        <begin position="107"/>
        <end position="126"/>
    </location>
</feature>
<dbReference type="InterPro" id="IPR049680">
    <property type="entry name" value="FLVCR1-2_SLC49-like"/>
</dbReference>
<dbReference type="GO" id="GO:0015232">
    <property type="term" value="F:heme transmembrane transporter activity"/>
    <property type="evidence" value="ECO:0007669"/>
    <property type="project" value="TreeGrafter"/>
</dbReference>
<dbReference type="InterPro" id="IPR011701">
    <property type="entry name" value="MFS"/>
</dbReference>
<name>A0AAJ7C6D7_CEPCN</name>
<evidence type="ECO:0000313" key="8">
    <source>
        <dbReference type="RefSeq" id="XP_015602887.1"/>
    </source>
</evidence>
<feature type="transmembrane region" description="Helical" evidence="5">
    <location>
        <begin position="80"/>
        <end position="100"/>
    </location>
</feature>
<evidence type="ECO:0000256" key="4">
    <source>
        <dbReference type="ARBA" id="ARBA00023136"/>
    </source>
</evidence>
<dbReference type="RefSeq" id="XP_015602887.1">
    <property type="nucleotide sequence ID" value="XM_015747401.2"/>
</dbReference>
<organism evidence="7 8">
    <name type="scientific">Cephus cinctus</name>
    <name type="common">Wheat stem sawfly</name>
    <dbReference type="NCBI Taxonomy" id="211228"/>
    <lineage>
        <taxon>Eukaryota</taxon>
        <taxon>Metazoa</taxon>
        <taxon>Ecdysozoa</taxon>
        <taxon>Arthropoda</taxon>
        <taxon>Hexapoda</taxon>
        <taxon>Insecta</taxon>
        <taxon>Pterygota</taxon>
        <taxon>Neoptera</taxon>
        <taxon>Endopterygota</taxon>
        <taxon>Hymenoptera</taxon>
        <taxon>Cephoidea</taxon>
        <taxon>Cephidae</taxon>
        <taxon>Cephus</taxon>
    </lineage>
</organism>
<evidence type="ECO:0000259" key="6">
    <source>
        <dbReference type="PROSITE" id="PS50850"/>
    </source>
</evidence>
<dbReference type="SUPFAM" id="SSF103473">
    <property type="entry name" value="MFS general substrate transporter"/>
    <property type="match status" value="1"/>
</dbReference>
<dbReference type="PANTHER" id="PTHR10924:SF4">
    <property type="entry name" value="GH15861P"/>
    <property type="match status" value="1"/>
</dbReference>
<feature type="transmembrane region" description="Helical" evidence="5">
    <location>
        <begin position="423"/>
        <end position="443"/>
    </location>
</feature>
<reference evidence="8" key="1">
    <citation type="submission" date="2025-08" db="UniProtKB">
        <authorList>
            <consortium name="RefSeq"/>
        </authorList>
    </citation>
    <scope>IDENTIFICATION</scope>
</reference>
<dbReference type="GeneID" id="107271417"/>
<dbReference type="Gene3D" id="1.20.1250.20">
    <property type="entry name" value="MFS general substrate transporter like domains"/>
    <property type="match status" value="2"/>
</dbReference>
<keyword evidence="4 5" id="KW-0472">Membrane</keyword>
<keyword evidence="3 5" id="KW-1133">Transmembrane helix</keyword>
<dbReference type="Pfam" id="PF07690">
    <property type="entry name" value="MFS_1"/>
    <property type="match status" value="1"/>
</dbReference>
<evidence type="ECO:0000256" key="2">
    <source>
        <dbReference type="ARBA" id="ARBA00022692"/>
    </source>
</evidence>
<dbReference type="PROSITE" id="PS50850">
    <property type="entry name" value="MFS"/>
    <property type="match status" value="1"/>
</dbReference>
<feature type="transmembrane region" description="Helical" evidence="5">
    <location>
        <begin position="335"/>
        <end position="354"/>
    </location>
</feature>
<feature type="transmembrane region" description="Helical" evidence="5">
    <location>
        <begin position="40"/>
        <end position="60"/>
    </location>
</feature>
<feature type="transmembrane region" description="Helical" evidence="5">
    <location>
        <begin position="397"/>
        <end position="417"/>
    </location>
</feature>
<dbReference type="GO" id="GO:0020037">
    <property type="term" value="F:heme binding"/>
    <property type="evidence" value="ECO:0007669"/>
    <property type="project" value="TreeGrafter"/>
</dbReference>
<evidence type="ECO:0000256" key="3">
    <source>
        <dbReference type="ARBA" id="ARBA00022989"/>
    </source>
</evidence>
<dbReference type="InterPro" id="IPR036259">
    <property type="entry name" value="MFS_trans_sf"/>
</dbReference>
<evidence type="ECO:0000313" key="7">
    <source>
        <dbReference type="Proteomes" id="UP000694920"/>
    </source>
</evidence>
<feature type="transmembrane region" description="Helical" evidence="5">
    <location>
        <begin position="208"/>
        <end position="227"/>
    </location>
</feature>
<dbReference type="KEGG" id="ccin:107271417"/>
<dbReference type="PANTHER" id="PTHR10924">
    <property type="entry name" value="MAJOR FACILITATOR SUPERFAMILY PROTEIN-RELATED"/>
    <property type="match status" value="1"/>
</dbReference>
<keyword evidence="2 5" id="KW-0812">Transmembrane</keyword>
<evidence type="ECO:0000256" key="5">
    <source>
        <dbReference type="SAM" id="Phobius"/>
    </source>
</evidence>
<feature type="transmembrane region" description="Helical" evidence="5">
    <location>
        <begin position="303"/>
        <end position="323"/>
    </location>
</feature>
<evidence type="ECO:0000256" key="1">
    <source>
        <dbReference type="ARBA" id="ARBA00004141"/>
    </source>
</evidence>
<gene>
    <name evidence="8" type="primary">LOC107271417</name>
</gene>
<comment type="subcellular location">
    <subcellularLocation>
        <location evidence="1">Membrane</location>
        <topology evidence="1">Multi-pass membrane protein</topology>
    </subcellularLocation>
</comment>